<feature type="compositionally biased region" description="Basic and acidic residues" evidence="1">
    <location>
        <begin position="17"/>
        <end position="28"/>
    </location>
</feature>
<proteinExistence type="predicted"/>
<comment type="caution">
    <text evidence="2">The sequence shown here is derived from an EMBL/GenBank/DDBJ whole genome shotgun (WGS) entry which is preliminary data.</text>
</comment>
<name>A0ABP9J6M3_9ACTN</name>
<evidence type="ECO:0000313" key="2">
    <source>
        <dbReference type="EMBL" id="GAA5020651.1"/>
    </source>
</evidence>
<protein>
    <submittedName>
        <fullName evidence="2">Uncharacterized protein</fullName>
    </submittedName>
</protein>
<accession>A0ABP9J6M3</accession>
<reference evidence="3" key="1">
    <citation type="journal article" date="2019" name="Int. J. Syst. Evol. Microbiol.">
        <title>The Global Catalogue of Microorganisms (GCM) 10K type strain sequencing project: providing services to taxonomists for standard genome sequencing and annotation.</title>
        <authorList>
            <consortium name="The Broad Institute Genomics Platform"/>
            <consortium name="The Broad Institute Genome Sequencing Center for Infectious Disease"/>
            <person name="Wu L."/>
            <person name="Ma J."/>
        </authorList>
    </citation>
    <scope>NUCLEOTIDE SEQUENCE [LARGE SCALE GENOMIC DNA]</scope>
    <source>
        <strain evidence="3">JCM 18409</strain>
    </source>
</reference>
<sequence length="133" mass="14077">MSLVTSDAPAPLLVHLGRPERLGHREPAADQAGFGEGAGMAVHEPDEAEAGHRNTDTSERCGKEEGCGARGAQQATVVRRGHGESLSLPGGTAHRGRRCPNEPTRGRRLEPSSGGAEKGHEPRTDSITEQKSW</sequence>
<dbReference type="EMBL" id="BAABKB010000021">
    <property type="protein sequence ID" value="GAA5020651.1"/>
    <property type="molecule type" value="Genomic_DNA"/>
</dbReference>
<gene>
    <name evidence="2" type="ORF">GCM10023335_50650</name>
</gene>
<evidence type="ECO:0000256" key="1">
    <source>
        <dbReference type="SAM" id="MobiDB-lite"/>
    </source>
</evidence>
<feature type="region of interest" description="Disordered" evidence="1">
    <location>
        <begin position="1"/>
        <end position="133"/>
    </location>
</feature>
<keyword evidence="3" id="KW-1185">Reference proteome</keyword>
<feature type="compositionally biased region" description="Basic and acidic residues" evidence="1">
    <location>
        <begin position="117"/>
        <end position="133"/>
    </location>
</feature>
<organism evidence="2 3">
    <name type="scientific">Streptomyces siamensis</name>
    <dbReference type="NCBI Taxonomy" id="1274986"/>
    <lineage>
        <taxon>Bacteria</taxon>
        <taxon>Bacillati</taxon>
        <taxon>Actinomycetota</taxon>
        <taxon>Actinomycetes</taxon>
        <taxon>Kitasatosporales</taxon>
        <taxon>Streptomycetaceae</taxon>
        <taxon>Streptomyces</taxon>
    </lineage>
</organism>
<evidence type="ECO:0000313" key="3">
    <source>
        <dbReference type="Proteomes" id="UP001501759"/>
    </source>
</evidence>
<dbReference type="Proteomes" id="UP001501759">
    <property type="component" value="Unassembled WGS sequence"/>
</dbReference>
<feature type="compositionally biased region" description="Basic and acidic residues" evidence="1">
    <location>
        <begin position="43"/>
        <end position="67"/>
    </location>
</feature>